<keyword evidence="2" id="KW-1185">Reference proteome</keyword>
<protein>
    <submittedName>
        <fullName evidence="1">Uncharacterized protein</fullName>
    </submittedName>
</protein>
<comment type="caution">
    <text evidence="1">The sequence shown here is derived from an EMBL/GenBank/DDBJ whole genome shotgun (WGS) entry which is preliminary data.</text>
</comment>
<evidence type="ECO:0000313" key="2">
    <source>
        <dbReference type="Proteomes" id="UP001177021"/>
    </source>
</evidence>
<reference evidence="1" key="1">
    <citation type="submission" date="2023-10" db="EMBL/GenBank/DDBJ databases">
        <authorList>
            <person name="Rodriguez Cubillos JULIANA M."/>
            <person name="De Vega J."/>
        </authorList>
    </citation>
    <scope>NUCLEOTIDE SEQUENCE</scope>
</reference>
<gene>
    <name evidence="1" type="ORF">MILVUS5_LOCUS29057</name>
</gene>
<name>A0ACB0L674_TRIPR</name>
<proteinExistence type="predicted"/>
<dbReference type="EMBL" id="CASHSV030000409">
    <property type="protein sequence ID" value="CAJ2663674.1"/>
    <property type="molecule type" value="Genomic_DNA"/>
</dbReference>
<evidence type="ECO:0000313" key="1">
    <source>
        <dbReference type="EMBL" id="CAJ2663674.1"/>
    </source>
</evidence>
<sequence>MLEGNLVEVLMFRFSIPLCITKEAKLSTKSKSRELLLLHLKRNERIGNVMFRENIAMNVKFWKEVKSLKVLSSKSRVRTESHIDFHLDIQSSFFIQIQTRLFNESIRFSSNSSINVQNHFQVEVEALVIQGPKLANAMSQVKKLEVSILVLGQKKPSSFFSCSSCSNTEEFLEYCINNGECLTIGVRKRSKGNNGYLISTRGRWRACFRWCRTCSLQGQTYLRSGDKEKILAGIKKVSTSKNFMLMFTSLRIAVQSLGLIFGQSGSGKTTLLQFLAGIRNQHLDPFTYIFLGMMGILVNLQSRWCRKGLVLSSSFQRA</sequence>
<accession>A0ACB0L674</accession>
<dbReference type="Proteomes" id="UP001177021">
    <property type="component" value="Unassembled WGS sequence"/>
</dbReference>
<organism evidence="1 2">
    <name type="scientific">Trifolium pratense</name>
    <name type="common">Red clover</name>
    <dbReference type="NCBI Taxonomy" id="57577"/>
    <lineage>
        <taxon>Eukaryota</taxon>
        <taxon>Viridiplantae</taxon>
        <taxon>Streptophyta</taxon>
        <taxon>Embryophyta</taxon>
        <taxon>Tracheophyta</taxon>
        <taxon>Spermatophyta</taxon>
        <taxon>Magnoliopsida</taxon>
        <taxon>eudicotyledons</taxon>
        <taxon>Gunneridae</taxon>
        <taxon>Pentapetalae</taxon>
        <taxon>rosids</taxon>
        <taxon>fabids</taxon>
        <taxon>Fabales</taxon>
        <taxon>Fabaceae</taxon>
        <taxon>Papilionoideae</taxon>
        <taxon>50 kb inversion clade</taxon>
        <taxon>NPAAA clade</taxon>
        <taxon>Hologalegina</taxon>
        <taxon>IRL clade</taxon>
        <taxon>Trifolieae</taxon>
        <taxon>Trifolium</taxon>
    </lineage>
</organism>